<dbReference type="RefSeq" id="WP_367953432.1">
    <property type="nucleotide sequence ID" value="NZ_JBDPGJ010000002.1"/>
</dbReference>
<dbReference type="Proteomes" id="UP001556692">
    <property type="component" value="Unassembled WGS sequence"/>
</dbReference>
<sequence>MSKEQVAAVRRLLPSEIDPKQVEEMVGRFNHYNGSYQFHRVRKKDKALAGNVRRTTDRLIALIFKGELTPFKAKLATRYPPVTRNALESLSEFALSIETEALANTPSEGTGNVDRTDRRLAIYFAKQLLDLSPPPKITIALIARVAASLNGEIDDETNYRPLVAKAMKHGAI</sequence>
<organism evidence="1 2">
    <name type="scientific">Aquibium pacificus</name>
    <dbReference type="NCBI Taxonomy" id="3153579"/>
    <lineage>
        <taxon>Bacteria</taxon>
        <taxon>Pseudomonadati</taxon>
        <taxon>Pseudomonadota</taxon>
        <taxon>Alphaproteobacteria</taxon>
        <taxon>Hyphomicrobiales</taxon>
        <taxon>Phyllobacteriaceae</taxon>
        <taxon>Aquibium</taxon>
    </lineage>
</organism>
<evidence type="ECO:0000313" key="2">
    <source>
        <dbReference type="Proteomes" id="UP001556692"/>
    </source>
</evidence>
<dbReference type="EMBL" id="JBDPGJ010000002">
    <property type="protein sequence ID" value="MEX0405538.1"/>
    <property type="molecule type" value="Genomic_DNA"/>
</dbReference>
<reference evidence="1 2" key="1">
    <citation type="submission" date="2024-05" db="EMBL/GenBank/DDBJ databases">
        <authorList>
            <person name="Jiang F."/>
        </authorList>
    </citation>
    <scope>NUCLEOTIDE SEQUENCE [LARGE SCALE GENOMIC DNA]</scope>
    <source>
        <strain evidence="1 2">LZ166</strain>
    </source>
</reference>
<gene>
    <name evidence="1" type="ORF">ABGN05_07700</name>
</gene>
<name>A0ABV3SFK5_9HYPH</name>
<proteinExistence type="predicted"/>
<protein>
    <submittedName>
        <fullName evidence="1">Uncharacterized protein</fullName>
    </submittedName>
</protein>
<accession>A0ABV3SFK5</accession>
<evidence type="ECO:0000313" key="1">
    <source>
        <dbReference type="EMBL" id="MEX0405538.1"/>
    </source>
</evidence>
<keyword evidence="2" id="KW-1185">Reference proteome</keyword>
<comment type="caution">
    <text evidence="1">The sequence shown here is derived from an EMBL/GenBank/DDBJ whole genome shotgun (WGS) entry which is preliminary data.</text>
</comment>